<name>A0ABU9IAC7_9SPHN</name>
<sequence length="74" mass="7842">MRVSRRGLLAGATGCAALAAVPVRAAPPGAPSARLVAGVGEVWGMTYWARDAVPALTRSTRRKQRQPDWRGPFA</sequence>
<proteinExistence type="predicted"/>
<feature type="signal peptide" evidence="1">
    <location>
        <begin position="1"/>
        <end position="25"/>
    </location>
</feature>
<dbReference type="InterPro" id="IPR006311">
    <property type="entry name" value="TAT_signal"/>
</dbReference>
<dbReference type="Proteomes" id="UP001497045">
    <property type="component" value="Unassembled WGS sequence"/>
</dbReference>
<gene>
    <name evidence="2" type="ORF">AAEO60_00300</name>
</gene>
<keyword evidence="3" id="KW-1185">Reference proteome</keyword>
<accession>A0ABU9IAC7</accession>
<evidence type="ECO:0000313" key="2">
    <source>
        <dbReference type="EMBL" id="MEL1249102.1"/>
    </source>
</evidence>
<feature type="chain" id="PRO_5045609894" evidence="1">
    <location>
        <begin position="26"/>
        <end position="74"/>
    </location>
</feature>
<comment type="caution">
    <text evidence="2">The sequence shown here is derived from an EMBL/GenBank/DDBJ whole genome shotgun (WGS) entry which is preliminary data.</text>
</comment>
<evidence type="ECO:0000313" key="3">
    <source>
        <dbReference type="Proteomes" id="UP001497045"/>
    </source>
</evidence>
<organism evidence="2 3">
    <name type="scientific">Aurantiacibacter gilvus</name>
    <dbReference type="NCBI Taxonomy" id="3139141"/>
    <lineage>
        <taxon>Bacteria</taxon>
        <taxon>Pseudomonadati</taxon>
        <taxon>Pseudomonadota</taxon>
        <taxon>Alphaproteobacteria</taxon>
        <taxon>Sphingomonadales</taxon>
        <taxon>Erythrobacteraceae</taxon>
        <taxon>Aurantiacibacter</taxon>
    </lineage>
</organism>
<reference evidence="2 3" key="1">
    <citation type="submission" date="2024-04" db="EMBL/GenBank/DDBJ databases">
        <title>Aurantiacibacter sp. DGU6 16S ribosomal RNA gene Genome sequencing and assembly.</title>
        <authorList>
            <person name="Park S."/>
        </authorList>
    </citation>
    <scope>NUCLEOTIDE SEQUENCE [LARGE SCALE GENOMIC DNA]</scope>
    <source>
        <strain evidence="2 3">DGU6</strain>
    </source>
</reference>
<dbReference type="PROSITE" id="PS51318">
    <property type="entry name" value="TAT"/>
    <property type="match status" value="1"/>
</dbReference>
<dbReference type="EMBL" id="JBBYHV010000001">
    <property type="protein sequence ID" value="MEL1249102.1"/>
    <property type="molecule type" value="Genomic_DNA"/>
</dbReference>
<dbReference type="RefSeq" id="WP_341671643.1">
    <property type="nucleotide sequence ID" value="NZ_JBBYHV010000001.1"/>
</dbReference>
<keyword evidence="1" id="KW-0732">Signal</keyword>
<protein>
    <submittedName>
        <fullName evidence="2">Uncharacterized protein</fullName>
    </submittedName>
</protein>
<evidence type="ECO:0000256" key="1">
    <source>
        <dbReference type="SAM" id="SignalP"/>
    </source>
</evidence>